<keyword evidence="2" id="KW-1133">Transmembrane helix</keyword>
<reference evidence="4" key="1">
    <citation type="submission" date="2021-01" db="EMBL/GenBank/DDBJ databases">
        <title>Whole genome shotgun sequence of Virgisporangium ochraceum NBRC 16418.</title>
        <authorList>
            <person name="Komaki H."/>
            <person name="Tamura T."/>
        </authorList>
    </citation>
    <scope>NUCLEOTIDE SEQUENCE</scope>
    <source>
        <strain evidence="4">NBRC 16418</strain>
    </source>
</reference>
<dbReference type="Proteomes" id="UP000635606">
    <property type="component" value="Unassembled WGS sequence"/>
</dbReference>
<dbReference type="Pfam" id="PF07228">
    <property type="entry name" value="SpoIIE"/>
    <property type="match status" value="1"/>
</dbReference>
<dbReference type="PROSITE" id="PS50113">
    <property type="entry name" value="PAC"/>
    <property type="match status" value="1"/>
</dbReference>
<name>A0A8J4A4V3_9ACTN</name>
<dbReference type="Pfam" id="PF08447">
    <property type="entry name" value="PAS_3"/>
    <property type="match status" value="1"/>
</dbReference>
<dbReference type="GO" id="GO:0016791">
    <property type="term" value="F:phosphatase activity"/>
    <property type="evidence" value="ECO:0007669"/>
    <property type="project" value="TreeGrafter"/>
</dbReference>
<accession>A0A8J4A4V3</accession>
<evidence type="ECO:0000256" key="1">
    <source>
        <dbReference type="ARBA" id="ARBA00022801"/>
    </source>
</evidence>
<comment type="caution">
    <text evidence="4">The sequence shown here is derived from an EMBL/GenBank/DDBJ whole genome shotgun (WGS) entry which is preliminary data.</text>
</comment>
<evidence type="ECO:0000259" key="3">
    <source>
        <dbReference type="PROSITE" id="PS50113"/>
    </source>
</evidence>
<keyword evidence="5" id="KW-1185">Reference proteome</keyword>
<dbReference type="EMBL" id="BOPH01000132">
    <property type="protein sequence ID" value="GIJ74258.1"/>
    <property type="molecule type" value="Genomic_DNA"/>
</dbReference>
<dbReference type="InterPro" id="IPR052016">
    <property type="entry name" value="Bact_Sigma-Reg"/>
</dbReference>
<dbReference type="Pfam" id="PF08448">
    <property type="entry name" value="PAS_4"/>
    <property type="match status" value="2"/>
</dbReference>
<keyword evidence="1" id="KW-0378">Hydrolase</keyword>
<dbReference type="InterPro" id="IPR000014">
    <property type="entry name" value="PAS"/>
</dbReference>
<feature type="transmembrane region" description="Helical" evidence="2">
    <location>
        <begin position="38"/>
        <end position="69"/>
    </location>
</feature>
<dbReference type="SMART" id="SM00091">
    <property type="entry name" value="PAS"/>
    <property type="match status" value="3"/>
</dbReference>
<dbReference type="InterPro" id="IPR036457">
    <property type="entry name" value="PPM-type-like_dom_sf"/>
</dbReference>
<evidence type="ECO:0000313" key="5">
    <source>
        <dbReference type="Proteomes" id="UP000635606"/>
    </source>
</evidence>
<evidence type="ECO:0000256" key="2">
    <source>
        <dbReference type="SAM" id="Phobius"/>
    </source>
</evidence>
<keyword evidence="2" id="KW-0472">Membrane</keyword>
<dbReference type="SMART" id="SM00086">
    <property type="entry name" value="PAC"/>
    <property type="match status" value="2"/>
</dbReference>
<dbReference type="Gene3D" id="2.10.70.100">
    <property type="match status" value="1"/>
</dbReference>
<dbReference type="PANTHER" id="PTHR43156">
    <property type="entry name" value="STAGE II SPORULATION PROTEIN E-RELATED"/>
    <property type="match status" value="1"/>
</dbReference>
<dbReference type="InterPro" id="IPR001610">
    <property type="entry name" value="PAC"/>
</dbReference>
<sequence length="794" mass="84134">MVRPLERPGAWAIAAGALVPLLPGAVIAGFALGEGTGAALLLAAVAAGCALGGLTAGVAAGVLATAAFFRFVVQAADPAPHLVGFVVAAGAVVAVYWTVHSRARRYTASTERARDAAESRADLLAERVRLLGPMLDTAPIGFALMDRDLRFRYANGHYAEFTRIPAADHLGRTPAELFGGEIGRTAEAVVAKVFETGETQESIVVPVEWPHGTRHYLSNRYPVSDADGRVIGVGVGAIDITEQVVLQEEHRRALAELTATVRSAPVAMALLGTDLTFHQANRPFQELAGDPDRPLVGTGLDEATGLPPVVRSMAVEVQASGRGAAVSDVPLWGDGVSFANVNCFPVLVDDGTVVAVALIVIDVSEQHRLARLEAEAQALRATAELAGKLEQAQRLARMGSWEVDLRSGEVTGSAQMAAIVGDPAAFLAGTGSFVVHPVDVDRMGREFRRLRNGGAPFAGEFRIVRPDGSVLDVYGTGEVIRDDTDTPVRLWGTLQDVTVQRAQERAADAAIRSADLARAELEAEHRALQMFVQAMLPSSLPRAPETEIVAAYLPVVERVDIGGDWFDSFPLPDGRFALAVGDVTGHDLRAATIMGQVRNAVRAYAFEDPSPGEVLRRVNLLLTRVSDLDLVTMVYGVYDPVRHELTWANGGHPAPLLRHRGEVVELRAPAGLILGVFADDVHYAECTVRLVPGDTVLVYTDGLVDHRAGDPEQAMHTLVNLLATGAGAPDRLLREVTGRMLAGGVQEDDVCLLALHRTAEAVPGQPLATHDLAHPGAVVPPPAEPLPGPVAWAA</sequence>
<dbReference type="InterPro" id="IPR000700">
    <property type="entry name" value="PAS-assoc_C"/>
</dbReference>
<organism evidence="4 5">
    <name type="scientific">Virgisporangium ochraceum</name>
    <dbReference type="NCBI Taxonomy" id="65505"/>
    <lineage>
        <taxon>Bacteria</taxon>
        <taxon>Bacillati</taxon>
        <taxon>Actinomycetota</taxon>
        <taxon>Actinomycetes</taxon>
        <taxon>Micromonosporales</taxon>
        <taxon>Micromonosporaceae</taxon>
        <taxon>Virgisporangium</taxon>
    </lineage>
</organism>
<protein>
    <recommendedName>
        <fullName evidence="3">PAC domain-containing protein</fullName>
    </recommendedName>
</protein>
<keyword evidence="2" id="KW-0812">Transmembrane</keyword>
<dbReference type="AlphaFoldDB" id="A0A8J4A4V3"/>
<dbReference type="SUPFAM" id="SSF81606">
    <property type="entry name" value="PP2C-like"/>
    <property type="match status" value="1"/>
</dbReference>
<evidence type="ECO:0000313" key="4">
    <source>
        <dbReference type="EMBL" id="GIJ74258.1"/>
    </source>
</evidence>
<dbReference type="SUPFAM" id="SSF55785">
    <property type="entry name" value="PYP-like sensor domain (PAS domain)"/>
    <property type="match status" value="3"/>
</dbReference>
<dbReference type="Gene3D" id="3.30.450.20">
    <property type="entry name" value="PAS domain"/>
    <property type="match status" value="3"/>
</dbReference>
<dbReference type="Gene3D" id="3.60.40.10">
    <property type="entry name" value="PPM-type phosphatase domain"/>
    <property type="match status" value="1"/>
</dbReference>
<dbReference type="InterPro" id="IPR001932">
    <property type="entry name" value="PPM-type_phosphatase-like_dom"/>
</dbReference>
<dbReference type="PANTHER" id="PTHR43156:SF2">
    <property type="entry name" value="STAGE II SPORULATION PROTEIN E"/>
    <property type="match status" value="1"/>
</dbReference>
<dbReference type="SMART" id="SM00331">
    <property type="entry name" value="PP2C_SIG"/>
    <property type="match status" value="1"/>
</dbReference>
<proteinExistence type="predicted"/>
<dbReference type="CDD" id="cd00130">
    <property type="entry name" value="PAS"/>
    <property type="match status" value="1"/>
</dbReference>
<dbReference type="InterPro" id="IPR035965">
    <property type="entry name" value="PAS-like_dom_sf"/>
</dbReference>
<feature type="domain" description="PAC" evidence="3">
    <location>
        <begin position="457"/>
        <end position="509"/>
    </location>
</feature>
<dbReference type="RefSeq" id="WP_203934057.1">
    <property type="nucleotide sequence ID" value="NZ_BOPH01000132.1"/>
</dbReference>
<feature type="transmembrane region" description="Helical" evidence="2">
    <location>
        <begin position="12"/>
        <end position="32"/>
    </location>
</feature>
<dbReference type="InterPro" id="IPR013656">
    <property type="entry name" value="PAS_4"/>
</dbReference>
<dbReference type="InterPro" id="IPR013655">
    <property type="entry name" value="PAS_fold_3"/>
</dbReference>
<gene>
    <name evidence="4" type="ORF">Voc01_091750</name>
</gene>
<feature type="transmembrane region" description="Helical" evidence="2">
    <location>
        <begin position="81"/>
        <end position="99"/>
    </location>
</feature>